<dbReference type="Pfam" id="PF05460">
    <property type="entry name" value="ORC6"/>
    <property type="match status" value="1"/>
</dbReference>
<gene>
    <name evidence="8" type="ORF">B5807_06094</name>
</gene>
<keyword evidence="3" id="KW-0235">DNA replication</keyword>
<keyword evidence="5" id="KW-0539">Nucleus</keyword>
<comment type="similarity">
    <text evidence="2">Belongs to the ORC6 family.</text>
</comment>
<dbReference type="STRING" id="105696.A0A1Y2M0B0"/>
<evidence type="ECO:0000313" key="9">
    <source>
        <dbReference type="Proteomes" id="UP000193240"/>
    </source>
</evidence>
<evidence type="ECO:0000256" key="2">
    <source>
        <dbReference type="ARBA" id="ARBA00010840"/>
    </source>
</evidence>
<evidence type="ECO:0000313" key="8">
    <source>
        <dbReference type="EMBL" id="OSS49604.1"/>
    </source>
</evidence>
<proteinExistence type="inferred from homology"/>
<dbReference type="GO" id="GO:0005664">
    <property type="term" value="C:nuclear origin of replication recognition complex"/>
    <property type="evidence" value="ECO:0007669"/>
    <property type="project" value="InterPro"/>
</dbReference>
<feature type="region of interest" description="Disordered" evidence="6">
    <location>
        <begin position="96"/>
        <end position="140"/>
    </location>
</feature>
<feature type="compositionally biased region" description="Low complexity" evidence="6">
    <location>
        <begin position="117"/>
        <end position="133"/>
    </location>
</feature>
<dbReference type="InParanoid" id="A0A1Y2M0B0"/>
<name>A0A1Y2M0B0_EPING</name>
<feature type="domain" description="ORC6 first cyclin-like" evidence="7">
    <location>
        <begin position="10"/>
        <end position="94"/>
    </location>
</feature>
<dbReference type="EMBL" id="KZ107843">
    <property type="protein sequence ID" value="OSS49604.1"/>
    <property type="molecule type" value="Genomic_DNA"/>
</dbReference>
<protein>
    <recommendedName>
        <fullName evidence="7">ORC6 first cyclin-like domain-containing protein</fullName>
    </recommendedName>
</protein>
<dbReference type="InterPro" id="IPR008721">
    <property type="entry name" value="ORC6_cyclin_first"/>
</dbReference>
<dbReference type="GO" id="GO:0006260">
    <property type="term" value="P:DNA replication"/>
    <property type="evidence" value="ECO:0007669"/>
    <property type="project" value="UniProtKB-KW"/>
</dbReference>
<comment type="subcellular location">
    <subcellularLocation>
        <location evidence="1">Nucleus</location>
    </subcellularLocation>
</comment>
<dbReference type="Proteomes" id="UP000193240">
    <property type="component" value="Unassembled WGS sequence"/>
</dbReference>
<evidence type="ECO:0000256" key="5">
    <source>
        <dbReference type="ARBA" id="ARBA00023242"/>
    </source>
</evidence>
<reference evidence="8 9" key="1">
    <citation type="journal article" date="2017" name="Genome Announc.">
        <title>Genome sequence of the saprophytic ascomycete Epicoccum nigrum ICMP 19927 strain isolated from New Zealand.</title>
        <authorList>
            <person name="Fokin M."/>
            <person name="Fleetwood D."/>
            <person name="Weir B.S."/>
            <person name="Villas-Boas S.G."/>
        </authorList>
    </citation>
    <scope>NUCLEOTIDE SEQUENCE [LARGE SCALE GENOMIC DNA]</scope>
    <source>
        <strain evidence="8 9">ICMP 19927</strain>
    </source>
</reference>
<evidence type="ECO:0000259" key="7">
    <source>
        <dbReference type="Pfam" id="PF05460"/>
    </source>
</evidence>
<keyword evidence="9" id="KW-1185">Reference proteome</keyword>
<evidence type="ECO:0000256" key="1">
    <source>
        <dbReference type="ARBA" id="ARBA00004123"/>
    </source>
</evidence>
<dbReference type="OMA" id="PCPPRIY"/>
<organism evidence="8 9">
    <name type="scientific">Epicoccum nigrum</name>
    <name type="common">Soil fungus</name>
    <name type="synonym">Epicoccum purpurascens</name>
    <dbReference type="NCBI Taxonomy" id="105696"/>
    <lineage>
        <taxon>Eukaryota</taxon>
        <taxon>Fungi</taxon>
        <taxon>Dikarya</taxon>
        <taxon>Ascomycota</taxon>
        <taxon>Pezizomycotina</taxon>
        <taxon>Dothideomycetes</taxon>
        <taxon>Pleosporomycetidae</taxon>
        <taxon>Pleosporales</taxon>
        <taxon>Pleosporineae</taxon>
        <taxon>Didymellaceae</taxon>
        <taxon>Epicoccum</taxon>
    </lineage>
</organism>
<evidence type="ECO:0000256" key="3">
    <source>
        <dbReference type="ARBA" id="ARBA00022705"/>
    </source>
</evidence>
<dbReference type="AlphaFoldDB" id="A0A1Y2M0B0"/>
<sequence length="365" mass="39828">MSRASIEQALTGLIPTHNGPLPLELVDIALSLLARSRSVAHSLKPDEEIGRLYACAQLACERLKKRLNLPAITSRPPCPPRVYRKLYNYLVSALPDASTPREPQTPRKNSSAPASGRTTPKTPTTAKRTPQTALRTQNAASASEPPAWVMLAIRVLARTFAYPAVSPHVYTGVESLLPLLAQLSSAASGAETPSTRSRRSTAPLPAVSEIKLCGLVVAVFLYVLVRVLDAEVTPEQYDAQRDLAVRTLLEAATADVRSVGFAELVHETEEMMAMAQQEGWLEMEWFLNVVLGEEEEGEEMEGVETTLPAQGSTSRNRRWGGGSAYVGLGTMLQDATDYLGEQRREDYKTWKAGIMARCEELEAVA</sequence>
<dbReference type="GO" id="GO:0003677">
    <property type="term" value="F:DNA binding"/>
    <property type="evidence" value="ECO:0007669"/>
    <property type="project" value="UniProtKB-KW"/>
</dbReference>
<accession>A0A1Y2M0B0</accession>
<evidence type="ECO:0000256" key="4">
    <source>
        <dbReference type="ARBA" id="ARBA00023125"/>
    </source>
</evidence>
<keyword evidence="4" id="KW-0238">DNA-binding</keyword>
<evidence type="ECO:0000256" key="6">
    <source>
        <dbReference type="SAM" id="MobiDB-lite"/>
    </source>
</evidence>